<name>A0A9Q3D1I2_9BASI</name>
<protein>
    <submittedName>
        <fullName evidence="2">Uncharacterized protein</fullName>
    </submittedName>
</protein>
<dbReference type="Proteomes" id="UP000765509">
    <property type="component" value="Unassembled WGS sequence"/>
</dbReference>
<dbReference type="AlphaFoldDB" id="A0A9Q3D1I2"/>
<feature type="region of interest" description="Disordered" evidence="1">
    <location>
        <begin position="138"/>
        <end position="159"/>
    </location>
</feature>
<evidence type="ECO:0000313" key="3">
    <source>
        <dbReference type="Proteomes" id="UP000765509"/>
    </source>
</evidence>
<dbReference type="EMBL" id="AVOT02012902">
    <property type="protein sequence ID" value="MBW0495074.1"/>
    <property type="molecule type" value="Genomic_DNA"/>
</dbReference>
<proteinExistence type="predicted"/>
<evidence type="ECO:0000313" key="2">
    <source>
        <dbReference type="EMBL" id="MBW0495074.1"/>
    </source>
</evidence>
<organism evidence="2 3">
    <name type="scientific">Austropuccinia psidii MF-1</name>
    <dbReference type="NCBI Taxonomy" id="1389203"/>
    <lineage>
        <taxon>Eukaryota</taxon>
        <taxon>Fungi</taxon>
        <taxon>Dikarya</taxon>
        <taxon>Basidiomycota</taxon>
        <taxon>Pucciniomycotina</taxon>
        <taxon>Pucciniomycetes</taxon>
        <taxon>Pucciniales</taxon>
        <taxon>Sphaerophragmiaceae</taxon>
        <taxon>Austropuccinia</taxon>
    </lineage>
</organism>
<feature type="region of interest" description="Disordered" evidence="1">
    <location>
        <begin position="59"/>
        <end position="78"/>
    </location>
</feature>
<keyword evidence="3" id="KW-1185">Reference proteome</keyword>
<feature type="region of interest" description="Disordered" evidence="1">
    <location>
        <begin position="17"/>
        <end position="42"/>
    </location>
</feature>
<feature type="compositionally biased region" description="Polar residues" evidence="1">
    <location>
        <begin position="59"/>
        <end position="68"/>
    </location>
</feature>
<accession>A0A9Q3D1I2</accession>
<gene>
    <name evidence="2" type="ORF">O181_034789</name>
</gene>
<evidence type="ECO:0000256" key="1">
    <source>
        <dbReference type="SAM" id="MobiDB-lite"/>
    </source>
</evidence>
<sequence length="218" mass="23326">MALYGLKSVGHLGPFWPNLNKAKKGPRGQSLSPNTRWGRPEPVFGPELAKKALGPLWTPFSSMASGNPQRPPASQIHSSPQLKGKIFPFLHAPRTQGCRDGIIYHYAPFFLSNPMVTLSGSISMTPNQGPQIPLPISKEDSSAHQSGNHGGYQKIISGPQPPGPAGVGLAILPGSFQGPFSEVIHHSISCQGSKYFNAPWKTQLIHTSSNQSTCTSLA</sequence>
<reference evidence="2" key="1">
    <citation type="submission" date="2021-03" db="EMBL/GenBank/DDBJ databases">
        <title>Draft genome sequence of rust myrtle Austropuccinia psidii MF-1, a brazilian biotype.</title>
        <authorList>
            <person name="Quecine M.C."/>
            <person name="Pachon D.M.R."/>
            <person name="Bonatelli M.L."/>
            <person name="Correr F.H."/>
            <person name="Franceschini L.M."/>
            <person name="Leite T.F."/>
            <person name="Margarido G.R.A."/>
            <person name="Almeida C.A."/>
            <person name="Ferrarezi J.A."/>
            <person name="Labate C.A."/>
        </authorList>
    </citation>
    <scope>NUCLEOTIDE SEQUENCE</scope>
    <source>
        <strain evidence="2">MF-1</strain>
    </source>
</reference>
<comment type="caution">
    <text evidence="2">The sequence shown here is derived from an EMBL/GenBank/DDBJ whole genome shotgun (WGS) entry which is preliminary data.</text>
</comment>